<dbReference type="PANTHER" id="PTHR35370:SF1">
    <property type="entry name" value="TYPE VI SECRETION SYSTEM COMPONENT TSSF1"/>
    <property type="match status" value="1"/>
</dbReference>
<dbReference type="InterPro" id="IPR010272">
    <property type="entry name" value="T6SS_TssF"/>
</dbReference>
<dbReference type="Proteomes" id="UP001169760">
    <property type="component" value="Unassembled WGS sequence"/>
</dbReference>
<dbReference type="PANTHER" id="PTHR35370">
    <property type="entry name" value="CYTOPLASMIC PROTEIN-RELATED-RELATED"/>
    <property type="match status" value="1"/>
</dbReference>
<name>A0AAW7X305_9GAMM</name>
<dbReference type="EMBL" id="JAUOPB010000003">
    <property type="protein sequence ID" value="MDO6421794.1"/>
    <property type="molecule type" value="Genomic_DNA"/>
</dbReference>
<sequence>MDDTLLSYYNRELSYVRKLGAEFSEQHPKIAGRLRLDSETVEDPHVSRLIESFAFLTARIRQTIDDSFPELTEALMGVLYPEFHAPYPAMSIAQIRVIRKTPSPQTIECGRKLHVKGEGYGDCVFSTCNELEALPVTIENTRVVNAPAKAPNLVLPGKERLLVKSVLSFDIKPFESAKIAEFKNDSLSLYIDGQSQLTFKLFEYLMQGTIGIAIAKNAMDPNPICLPANRLVASGLLRNGEVYGDSFDGRTCVTYKKIMDFFAFPKRFLFIDLVGMREIWPLFESGFSVYFYFDETDPELVQGVDETTLQLGCVPIVNLYEGRIEYIGAKEVNLESKLEVHRSLADYADVHHVSRVYAKNNEGETKELLPFYGSHRQACSTDSPVYWGLRRENTRFDNGRVSAGTDTYISFVDTNFEVVNLQSDWLIGADVICNNRDVAAKLPFGSELPHTDFIEGGAGIRVKLTIPATSTISPKLKSATRWQLIAQLTLQSFAGQDGLGVLKESLRLYDLVGTRESQSMIDGIINMHTSPSTARIVQQGRSAICQGTKIELEFDEQFYSGSSVVLFGHILDEFFAQFCAINSFTQLSIKIKQKPGRLIECPPRIGFQQLI</sequence>
<dbReference type="RefSeq" id="WP_303491449.1">
    <property type="nucleotide sequence ID" value="NZ_JAUOPB010000003.1"/>
</dbReference>
<evidence type="ECO:0000313" key="2">
    <source>
        <dbReference type="Proteomes" id="UP001169760"/>
    </source>
</evidence>
<dbReference type="PIRSF" id="PIRSF028304">
    <property type="entry name" value="UCP028304"/>
    <property type="match status" value="1"/>
</dbReference>
<accession>A0AAW7X305</accession>
<dbReference type="NCBIfam" id="TIGR03359">
    <property type="entry name" value="VI_chp_6"/>
    <property type="match status" value="1"/>
</dbReference>
<protein>
    <submittedName>
        <fullName evidence="1">Type VI secretion system baseplate subunit TssF</fullName>
    </submittedName>
</protein>
<evidence type="ECO:0000313" key="1">
    <source>
        <dbReference type="EMBL" id="MDO6421794.1"/>
    </source>
</evidence>
<reference evidence="1" key="1">
    <citation type="submission" date="2023-07" db="EMBL/GenBank/DDBJ databases">
        <title>Genome content predicts the carbon catabolic preferences of heterotrophic bacteria.</title>
        <authorList>
            <person name="Gralka M."/>
        </authorList>
    </citation>
    <scope>NUCLEOTIDE SEQUENCE</scope>
    <source>
        <strain evidence="1">I3M17_2</strain>
    </source>
</reference>
<comment type="caution">
    <text evidence="1">The sequence shown here is derived from an EMBL/GenBank/DDBJ whole genome shotgun (WGS) entry which is preliminary data.</text>
</comment>
<dbReference type="AlphaFoldDB" id="A0AAW7X305"/>
<proteinExistence type="predicted"/>
<dbReference type="Pfam" id="PF05947">
    <property type="entry name" value="T6SS_TssF"/>
    <property type="match status" value="1"/>
</dbReference>
<gene>
    <name evidence="1" type="primary">tssF</name>
    <name evidence="1" type="ORF">Q4521_04865</name>
</gene>
<organism evidence="1 2">
    <name type="scientific">Saccharophagus degradans</name>
    <dbReference type="NCBI Taxonomy" id="86304"/>
    <lineage>
        <taxon>Bacteria</taxon>
        <taxon>Pseudomonadati</taxon>
        <taxon>Pseudomonadota</taxon>
        <taxon>Gammaproteobacteria</taxon>
        <taxon>Cellvibrionales</taxon>
        <taxon>Cellvibrionaceae</taxon>
        <taxon>Saccharophagus</taxon>
    </lineage>
</organism>